<sequence>MLQKNSFNTLYLYLLCHTYVYISQYSCRINHVKTSQSKYFADKTTVGCRKNISVLWNTCVLLRIARVWHTKKRIT</sequence>
<protein>
    <submittedName>
        <fullName evidence="1">Uncharacterized protein</fullName>
    </submittedName>
</protein>
<organism evidence="1">
    <name type="scientific">Anguilla anguilla</name>
    <name type="common">European freshwater eel</name>
    <name type="synonym">Muraena anguilla</name>
    <dbReference type="NCBI Taxonomy" id="7936"/>
    <lineage>
        <taxon>Eukaryota</taxon>
        <taxon>Metazoa</taxon>
        <taxon>Chordata</taxon>
        <taxon>Craniata</taxon>
        <taxon>Vertebrata</taxon>
        <taxon>Euteleostomi</taxon>
        <taxon>Actinopterygii</taxon>
        <taxon>Neopterygii</taxon>
        <taxon>Teleostei</taxon>
        <taxon>Anguilliformes</taxon>
        <taxon>Anguillidae</taxon>
        <taxon>Anguilla</taxon>
    </lineage>
</organism>
<proteinExistence type="predicted"/>
<reference evidence="1" key="1">
    <citation type="submission" date="2014-11" db="EMBL/GenBank/DDBJ databases">
        <authorList>
            <person name="Amaro Gonzalez C."/>
        </authorList>
    </citation>
    <scope>NUCLEOTIDE SEQUENCE</scope>
</reference>
<accession>A0A0E9WUE6</accession>
<dbReference type="AlphaFoldDB" id="A0A0E9WUE6"/>
<dbReference type="EMBL" id="GBXM01015417">
    <property type="protein sequence ID" value="JAH93160.1"/>
    <property type="molecule type" value="Transcribed_RNA"/>
</dbReference>
<name>A0A0E9WUE6_ANGAN</name>
<reference evidence="1" key="2">
    <citation type="journal article" date="2015" name="Fish Shellfish Immunol.">
        <title>Early steps in the European eel (Anguilla anguilla)-Vibrio vulnificus interaction in the gills: Role of the RtxA13 toxin.</title>
        <authorList>
            <person name="Callol A."/>
            <person name="Pajuelo D."/>
            <person name="Ebbesson L."/>
            <person name="Teles M."/>
            <person name="MacKenzie S."/>
            <person name="Amaro C."/>
        </authorList>
    </citation>
    <scope>NUCLEOTIDE SEQUENCE</scope>
</reference>
<evidence type="ECO:0000313" key="1">
    <source>
        <dbReference type="EMBL" id="JAH93160.1"/>
    </source>
</evidence>